<evidence type="ECO:0000313" key="1">
    <source>
        <dbReference type="EMBL" id="QIZ76429.1"/>
    </source>
</evidence>
<evidence type="ECO:0000313" key="2">
    <source>
        <dbReference type="Proteomes" id="UP000501602"/>
    </source>
</evidence>
<protein>
    <submittedName>
        <fullName evidence="1">Uncharacterized protein</fullName>
    </submittedName>
</protein>
<dbReference type="KEGG" id="fes:HER31_05875"/>
<dbReference type="InterPro" id="IPR029014">
    <property type="entry name" value="NiFe-Hase_large"/>
</dbReference>
<dbReference type="SUPFAM" id="SSF56762">
    <property type="entry name" value="HydB/Nqo4-like"/>
    <property type="match status" value="1"/>
</dbReference>
<reference evidence="1 2" key="1">
    <citation type="submission" date="2020-04" db="EMBL/GenBank/DDBJ databases">
        <title>Ferrimonas sp. S7 isolated from sea water.</title>
        <authorList>
            <person name="Bae S.S."/>
            <person name="Baek K."/>
        </authorList>
    </citation>
    <scope>NUCLEOTIDE SEQUENCE [LARGE SCALE GENOMIC DNA]</scope>
    <source>
        <strain evidence="1 2">S7</strain>
    </source>
</reference>
<dbReference type="Proteomes" id="UP000501602">
    <property type="component" value="Chromosome"/>
</dbReference>
<name>A0A6H1UCR2_9GAMM</name>
<gene>
    <name evidence="1" type="ORF">HER31_05875</name>
</gene>
<sequence>MTPSVTLPRAFVQLRVEQGRIAECHPQIELPNVAALLDGMDFEQVNARLKLIYSQCAEAQRWAAVSLLEVDEPVAPSTQAARAQALWLEWVNEHSWQMWRSAHHILPHSDERMDLLNQWRQELASLRSEMDSKRFQPYAVVEPISIPDLADWRDQWLKLVYEPLLEEIAKHDWEKRFHTETVNIKELESGPAHRLHMGEVSLGDRFEALWVEWWHAAAWATHPDEVASPLHEPGVVAAARGNLCHRCQWVDGLAGFYSIDIPTVATLESVSRSLIGQEVVDSHDWRRGLTVWLQSHAPCVEIEVEYLEGLDDA</sequence>
<dbReference type="EMBL" id="CP051180">
    <property type="protein sequence ID" value="QIZ76429.1"/>
    <property type="molecule type" value="Genomic_DNA"/>
</dbReference>
<accession>A0A6H1UCR2</accession>
<dbReference type="RefSeq" id="WP_168659691.1">
    <property type="nucleotide sequence ID" value="NZ_CP051180.1"/>
</dbReference>
<organism evidence="1 2">
    <name type="scientific">Ferrimonas lipolytica</name>
    <dbReference type="NCBI Taxonomy" id="2724191"/>
    <lineage>
        <taxon>Bacteria</taxon>
        <taxon>Pseudomonadati</taxon>
        <taxon>Pseudomonadota</taxon>
        <taxon>Gammaproteobacteria</taxon>
        <taxon>Alteromonadales</taxon>
        <taxon>Ferrimonadaceae</taxon>
        <taxon>Ferrimonas</taxon>
    </lineage>
</organism>
<keyword evidence="2" id="KW-1185">Reference proteome</keyword>
<dbReference type="AlphaFoldDB" id="A0A6H1UCR2"/>
<proteinExistence type="predicted"/>